<dbReference type="PANTHER" id="PTHR33347:SF1">
    <property type="entry name" value="PROTEIN SOB FIVE-LIKE 5"/>
    <property type="match status" value="1"/>
</dbReference>
<dbReference type="Proteomes" id="UP001327560">
    <property type="component" value="Chromosome 8"/>
</dbReference>
<name>A0AAQ3QLB6_9LILI</name>
<evidence type="ECO:0000256" key="1">
    <source>
        <dbReference type="ARBA" id="ARBA00004496"/>
    </source>
</evidence>
<feature type="region of interest" description="Disordered" evidence="7">
    <location>
        <begin position="37"/>
        <end position="69"/>
    </location>
</feature>
<evidence type="ECO:0000313" key="9">
    <source>
        <dbReference type="Proteomes" id="UP001327560"/>
    </source>
</evidence>
<sequence>MAGEEDEVISSECISGSQSGWTSYLNHSSCNSPLLLVHNNGHSSSQEQEEDLSMVSDASSKPPHFHVEEDEQYCNCSPWLKQDGGKKRRLEPKQGKDHLSSLLDDTASSKASLSILIHLHYSHLIHFLHLDILLFTGSEATHGGRCFGDLFL</sequence>
<reference evidence="8 9" key="1">
    <citation type="submission" date="2023-10" db="EMBL/GenBank/DDBJ databases">
        <title>Chromosome-scale genome assembly provides insights into flower coloration mechanisms of Canna indica.</title>
        <authorList>
            <person name="Li C."/>
        </authorList>
    </citation>
    <scope>NUCLEOTIDE SEQUENCE [LARGE SCALE GENOMIC DNA]</scope>
    <source>
        <tissue evidence="8">Flower</tissue>
    </source>
</reference>
<dbReference type="PANTHER" id="PTHR33347">
    <property type="entry name" value="OSJNBA0091C07.3 PROTEIN"/>
    <property type="match status" value="1"/>
</dbReference>
<organism evidence="8 9">
    <name type="scientific">Canna indica</name>
    <name type="common">Indian-shot</name>
    <dbReference type="NCBI Taxonomy" id="4628"/>
    <lineage>
        <taxon>Eukaryota</taxon>
        <taxon>Viridiplantae</taxon>
        <taxon>Streptophyta</taxon>
        <taxon>Embryophyta</taxon>
        <taxon>Tracheophyta</taxon>
        <taxon>Spermatophyta</taxon>
        <taxon>Magnoliopsida</taxon>
        <taxon>Liliopsida</taxon>
        <taxon>Zingiberales</taxon>
        <taxon>Cannaceae</taxon>
        <taxon>Canna</taxon>
    </lineage>
</organism>
<proteinExistence type="inferred from homology"/>
<evidence type="ECO:0000256" key="5">
    <source>
        <dbReference type="ARBA" id="ARBA00023242"/>
    </source>
</evidence>
<dbReference type="InterPro" id="IPR044670">
    <property type="entry name" value="SOFL"/>
</dbReference>
<comment type="subcellular location">
    <subcellularLocation>
        <location evidence="1">Cytoplasm</location>
    </subcellularLocation>
</comment>
<comment type="similarity">
    <text evidence="6">Belongs to the SOFL plant protein family.</text>
</comment>
<keyword evidence="4" id="KW-0932">Cytokinin signaling pathway</keyword>
<keyword evidence="3" id="KW-0203">Cytokinin biosynthesis</keyword>
<dbReference type="EMBL" id="CP136897">
    <property type="protein sequence ID" value="WOL16941.1"/>
    <property type="molecule type" value="Genomic_DNA"/>
</dbReference>
<dbReference type="GO" id="GO:0009691">
    <property type="term" value="P:cytokinin biosynthetic process"/>
    <property type="evidence" value="ECO:0007669"/>
    <property type="project" value="UniProtKB-KW"/>
</dbReference>
<evidence type="ECO:0000256" key="3">
    <source>
        <dbReference type="ARBA" id="ARBA00022712"/>
    </source>
</evidence>
<dbReference type="GO" id="GO:0009736">
    <property type="term" value="P:cytokinin-activated signaling pathway"/>
    <property type="evidence" value="ECO:0007669"/>
    <property type="project" value="UniProtKB-KW"/>
</dbReference>
<evidence type="ECO:0000256" key="6">
    <source>
        <dbReference type="ARBA" id="ARBA00024199"/>
    </source>
</evidence>
<evidence type="ECO:0000256" key="4">
    <source>
        <dbReference type="ARBA" id="ARBA00022864"/>
    </source>
</evidence>
<evidence type="ECO:0000256" key="2">
    <source>
        <dbReference type="ARBA" id="ARBA00022490"/>
    </source>
</evidence>
<keyword evidence="5" id="KW-0539">Nucleus</keyword>
<gene>
    <name evidence="8" type="ORF">Cni_G25729</name>
</gene>
<accession>A0AAQ3QLB6</accession>
<keyword evidence="2" id="KW-0963">Cytoplasm</keyword>
<evidence type="ECO:0000256" key="7">
    <source>
        <dbReference type="SAM" id="MobiDB-lite"/>
    </source>
</evidence>
<protein>
    <submittedName>
        <fullName evidence="8">Uncharacterized protein</fullName>
    </submittedName>
</protein>
<dbReference type="GO" id="GO:0005737">
    <property type="term" value="C:cytoplasm"/>
    <property type="evidence" value="ECO:0007669"/>
    <property type="project" value="UniProtKB-SubCell"/>
</dbReference>
<dbReference type="AlphaFoldDB" id="A0AAQ3QLB6"/>
<keyword evidence="9" id="KW-1185">Reference proteome</keyword>
<evidence type="ECO:0000313" key="8">
    <source>
        <dbReference type="EMBL" id="WOL16941.1"/>
    </source>
</evidence>